<dbReference type="EnsemblMetazoa" id="XM_022790891">
    <property type="protein sequence ID" value="XP_022646626"/>
    <property type="gene ID" value="LOC111244147"/>
</dbReference>
<sequence length="162" mass="16961">MKLFMIFCVGAFAHAASLGSGRISTSVIADVAVPAVDLKKELIADLKSEAPRGQEATLQSLKKNVEEDTAAVAATNNVQQKAVTPSSDDQKKDTEKRFLLPGFGGYRGLHGARESYTNVAAVRHYGAFGGYVEPYGNGFEVPVGGLSVGPALGLAVPGIFYG</sequence>
<name>A0A7M7JEA2_VARDE</name>
<dbReference type="GeneID" id="111244147"/>
<proteinExistence type="predicted"/>
<dbReference type="KEGG" id="vde:111244147"/>
<keyword evidence="3" id="KW-1185">Reference proteome</keyword>
<dbReference type="AlphaFoldDB" id="A0A7M7JEA2"/>
<dbReference type="RefSeq" id="XP_022646626.1">
    <property type="nucleotide sequence ID" value="XM_022790891.1"/>
</dbReference>
<organism evidence="2 3">
    <name type="scientific">Varroa destructor</name>
    <name type="common">Honeybee mite</name>
    <dbReference type="NCBI Taxonomy" id="109461"/>
    <lineage>
        <taxon>Eukaryota</taxon>
        <taxon>Metazoa</taxon>
        <taxon>Ecdysozoa</taxon>
        <taxon>Arthropoda</taxon>
        <taxon>Chelicerata</taxon>
        <taxon>Arachnida</taxon>
        <taxon>Acari</taxon>
        <taxon>Parasitiformes</taxon>
        <taxon>Mesostigmata</taxon>
        <taxon>Gamasina</taxon>
        <taxon>Dermanyssoidea</taxon>
        <taxon>Varroidae</taxon>
        <taxon>Varroa</taxon>
    </lineage>
</organism>
<dbReference type="Proteomes" id="UP000594260">
    <property type="component" value="Unplaced"/>
</dbReference>
<reference evidence="2" key="1">
    <citation type="submission" date="2021-01" db="UniProtKB">
        <authorList>
            <consortium name="EnsemblMetazoa"/>
        </authorList>
    </citation>
    <scope>IDENTIFICATION</scope>
</reference>
<accession>A0A7M7JEA2</accession>
<dbReference type="InParanoid" id="A0A7M7JEA2"/>
<feature type="chain" id="PRO_5029876392" evidence="1">
    <location>
        <begin position="16"/>
        <end position="162"/>
    </location>
</feature>
<keyword evidence="1" id="KW-0732">Signal</keyword>
<evidence type="ECO:0000256" key="1">
    <source>
        <dbReference type="SAM" id="SignalP"/>
    </source>
</evidence>
<evidence type="ECO:0000313" key="3">
    <source>
        <dbReference type="Proteomes" id="UP000594260"/>
    </source>
</evidence>
<feature type="signal peptide" evidence="1">
    <location>
        <begin position="1"/>
        <end position="15"/>
    </location>
</feature>
<evidence type="ECO:0000313" key="2">
    <source>
        <dbReference type="EnsemblMetazoa" id="XP_022646626"/>
    </source>
</evidence>
<protein>
    <submittedName>
        <fullName evidence="2">Uncharacterized protein</fullName>
    </submittedName>
</protein>